<dbReference type="PANTHER" id="PTHR11728">
    <property type="entry name" value="GLYCEROL-3-PHOSPHATE DEHYDROGENASE"/>
    <property type="match status" value="1"/>
</dbReference>
<organism evidence="13 14">
    <name type="scientific">Fannyhessea vaginae PB189-T1-4</name>
    <dbReference type="NCBI Taxonomy" id="866774"/>
    <lineage>
        <taxon>Bacteria</taxon>
        <taxon>Bacillati</taxon>
        <taxon>Actinomycetota</taxon>
        <taxon>Coriobacteriia</taxon>
        <taxon>Coriobacteriales</taxon>
        <taxon>Atopobiaceae</taxon>
        <taxon>Fannyhessea</taxon>
    </lineage>
</organism>
<feature type="binding site" evidence="8">
    <location>
        <position position="34"/>
    </location>
    <ligand>
        <name>NADPH</name>
        <dbReference type="ChEBI" id="CHEBI:57783"/>
    </ligand>
</feature>
<protein>
    <recommendedName>
        <fullName evidence="8">Glycerol-3-phosphate dehydrogenase [NAD(P)+]</fullName>
        <ecNumber evidence="8">1.1.1.94</ecNumber>
    </recommendedName>
    <alternativeName>
        <fullName evidence="8">NAD(P)(+)-dependent glycerol-3-phosphate dehydrogenase</fullName>
    </alternativeName>
    <alternativeName>
        <fullName evidence="8">NAD(P)H-dependent dihydroxyacetone-phosphate reductase</fullName>
    </alternativeName>
</protein>
<dbReference type="Gene3D" id="3.40.50.720">
    <property type="entry name" value="NAD(P)-binding Rossmann-like Domain"/>
    <property type="match status" value="1"/>
</dbReference>
<evidence type="ECO:0000256" key="4">
    <source>
        <dbReference type="ARBA" id="ARBA00023027"/>
    </source>
</evidence>
<comment type="caution">
    <text evidence="13">The sequence shown here is derived from an EMBL/GenBank/DDBJ whole genome shotgun (WGS) entry which is preliminary data.</text>
</comment>
<dbReference type="SUPFAM" id="SSF48179">
    <property type="entry name" value="6-phosphogluconate dehydrogenase C-terminal domain-like"/>
    <property type="match status" value="1"/>
</dbReference>
<feature type="binding site" evidence="8">
    <location>
        <position position="257"/>
    </location>
    <ligand>
        <name>sn-glycerol 3-phosphate</name>
        <dbReference type="ChEBI" id="CHEBI:57597"/>
    </ligand>
</feature>
<keyword evidence="7 8" id="KW-1208">Phospholipid metabolism</keyword>
<dbReference type="InterPro" id="IPR006109">
    <property type="entry name" value="G3P_DH_NAD-dep_C"/>
</dbReference>
<dbReference type="PRINTS" id="PR00077">
    <property type="entry name" value="GPDHDRGNASE"/>
</dbReference>
<keyword evidence="4 8" id="KW-0520">NAD</keyword>
<dbReference type="Pfam" id="PF07479">
    <property type="entry name" value="NAD_Gly3P_dh_C"/>
    <property type="match status" value="1"/>
</dbReference>
<dbReference type="EMBL" id="AEDQ01000003">
    <property type="protein sequence ID" value="EFL44724.1"/>
    <property type="molecule type" value="Genomic_DNA"/>
</dbReference>
<feature type="domain" description="Glycerol-3-phosphate dehydrogenase NAD-dependent N-terminal" evidence="11">
    <location>
        <begin position="6"/>
        <end position="161"/>
    </location>
</feature>
<feature type="binding site" evidence="8">
    <location>
        <position position="14"/>
    </location>
    <ligand>
        <name>NADPH</name>
        <dbReference type="ChEBI" id="CHEBI:57783"/>
    </ligand>
</feature>
<keyword evidence="8" id="KW-0547">Nucleotide-binding</keyword>
<evidence type="ECO:0000256" key="8">
    <source>
        <dbReference type="HAMAP-Rule" id="MF_00394"/>
    </source>
</evidence>
<dbReference type="InterPro" id="IPR036291">
    <property type="entry name" value="NAD(P)-bd_dom_sf"/>
</dbReference>
<keyword evidence="8" id="KW-0963">Cytoplasm</keyword>
<feature type="domain" description="Glycerol-3-phosphate dehydrogenase NAD-dependent C-terminal" evidence="12">
    <location>
        <begin position="181"/>
        <end position="321"/>
    </location>
</feature>
<feature type="binding site" evidence="8">
    <location>
        <position position="192"/>
    </location>
    <ligand>
        <name>sn-glycerol 3-phosphate</name>
        <dbReference type="ChEBI" id="CHEBI:57597"/>
    </ligand>
</feature>
<name>A0ABN0B1S9_9ACTN</name>
<evidence type="ECO:0000256" key="9">
    <source>
        <dbReference type="RuleBase" id="RU000437"/>
    </source>
</evidence>
<evidence type="ECO:0000256" key="10">
    <source>
        <dbReference type="RuleBase" id="RU000439"/>
    </source>
</evidence>
<keyword evidence="14" id="KW-1185">Reference proteome</keyword>
<evidence type="ECO:0000256" key="5">
    <source>
        <dbReference type="ARBA" id="ARBA00023098"/>
    </source>
</evidence>
<dbReference type="NCBIfam" id="NF000942">
    <property type="entry name" value="PRK00094.1-4"/>
    <property type="match status" value="1"/>
</dbReference>
<feature type="binding site" evidence="8">
    <location>
        <position position="108"/>
    </location>
    <ligand>
        <name>sn-glycerol 3-phosphate</name>
        <dbReference type="ChEBI" id="CHEBI:57597"/>
    </ligand>
</feature>
<feature type="binding site" evidence="8">
    <location>
        <position position="13"/>
    </location>
    <ligand>
        <name>NADPH</name>
        <dbReference type="ChEBI" id="CHEBI:57783"/>
    </ligand>
</feature>
<keyword evidence="3 8" id="KW-0560">Oxidoreductase</keyword>
<accession>A0ABN0B1S9</accession>
<dbReference type="RefSeq" id="WP_006303499.1">
    <property type="nucleotide sequence ID" value="NZ_AEDQ01000003.1"/>
</dbReference>
<feature type="binding site" evidence="8">
    <location>
        <position position="137"/>
    </location>
    <ligand>
        <name>sn-glycerol 3-phosphate</name>
        <dbReference type="ChEBI" id="CHEBI:57597"/>
    </ligand>
</feature>
<evidence type="ECO:0000256" key="1">
    <source>
        <dbReference type="ARBA" id="ARBA00011009"/>
    </source>
</evidence>
<dbReference type="EC" id="1.1.1.94" evidence="8"/>
<dbReference type="InterPro" id="IPR006168">
    <property type="entry name" value="G3P_DH_NAD-dep"/>
</dbReference>
<dbReference type="NCBIfam" id="NF000940">
    <property type="entry name" value="PRK00094.1-2"/>
    <property type="match status" value="1"/>
</dbReference>
<comment type="subcellular location">
    <subcellularLocation>
        <location evidence="8">Cytoplasm</location>
    </subcellularLocation>
</comment>
<keyword evidence="2 8" id="KW-0444">Lipid biosynthesis</keyword>
<comment type="similarity">
    <text evidence="1 8 9">Belongs to the NAD-dependent glycerol-3-phosphate dehydrogenase family.</text>
</comment>
<keyword evidence="5 8" id="KW-0443">Lipid metabolism</keyword>
<dbReference type="InterPro" id="IPR008927">
    <property type="entry name" value="6-PGluconate_DH-like_C_sf"/>
</dbReference>
<evidence type="ECO:0000256" key="3">
    <source>
        <dbReference type="ARBA" id="ARBA00023002"/>
    </source>
</evidence>
<feature type="binding site" evidence="8">
    <location>
        <position position="245"/>
    </location>
    <ligand>
        <name>sn-glycerol 3-phosphate</name>
        <dbReference type="ChEBI" id="CHEBI:57597"/>
    </ligand>
</feature>
<dbReference type="Gene3D" id="1.10.1040.10">
    <property type="entry name" value="N-(1-d-carboxylethyl)-l-norvaline Dehydrogenase, domain 2"/>
    <property type="match status" value="1"/>
</dbReference>
<dbReference type="Pfam" id="PF01210">
    <property type="entry name" value="NAD_Gly3P_dh_N"/>
    <property type="match status" value="1"/>
</dbReference>
<dbReference type="InterPro" id="IPR013328">
    <property type="entry name" value="6PGD_dom2"/>
</dbReference>
<proteinExistence type="inferred from homology"/>
<sequence>MTVSRVAILGSGSWGTAASGLLASSADEVRMWSHEEPCAQYINAHHKNPDHLVDYEMSHNVVASTDFAWVLDGAQAIIIVVPSMFVRATLRAARPHISGDIPTIVLTKGMEPTSHCTMCDIIRQEWDCISQIAVLSGPNHAEEICLGKISAAVIASRDPTVANFFQQLFISDTFRIYVSSDVIGVELCAAVKNIVAIACGAAAGMGYGDNTLAVIMCRGLAEISRIVANLGGMPLTCMGLAGVGDLVATCTSVHSRNRSFGVAFAHGESLAEYEARTKMVVEGVRAAESIWQLCEQRGIEAPLTQCVYTILYKDAQLKQAVTWLLERKPIEEFYGLDIQH</sequence>
<comment type="pathway">
    <text evidence="8">Membrane lipid metabolism; glycerophospholipid metabolism.</text>
</comment>
<reference evidence="13 14" key="1">
    <citation type="submission" date="2010-08" db="EMBL/GenBank/DDBJ databases">
        <authorList>
            <person name="Durkin A.S."/>
            <person name="Madupu R."/>
            <person name="Torralba M."/>
            <person name="Gillis M."/>
            <person name="Methe B."/>
            <person name="Sutton G."/>
            <person name="Nelson K.E."/>
        </authorList>
    </citation>
    <scope>NUCLEOTIDE SEQUENCE [LARGE SCALE GENOMIC DNA]</scope>
    <source>
        <strain evidence="13 14">PB189-T1-4</strain>
    </source>
</reference>
<dbReference type="InterPro" id="IPR011128">
    <property type="entry name" value="G3P_DH_NAD-dep_N"/>
</dbReference>
<dbReference type="Proteomes" id="UP000004431">
    <property type="component" value="Unassembled WGS sequence"/>
</dbReference>
<gene>
    <name evidence="8 13" type="primary">gpsA</name>
    <name evidence="13" type="ORF">HMPREF9248_0788</name>
</gene>
<evidence type="ECO:0000313" key="14">
    <source>
        <dbReference type="Proteomes" id="UP000004431"/>
    </source>
</evidence>
<feature type="binding site" evidence="8">
    <location>
        <position position="280"/>
    </location>
    <ligand>
        <name>NADPH</name>
        <dbReference type="ChEBI" id="CHEBI:57783"/>
    </ligand>
</feature>
<comment type="caution">
    <text evidence="8">Lacks conserved residue(s) required for the propagation of feature annotation.</text>
</comment>
<dbReference type="PROSITE" id="PS00957">
    <property type="entry name" value="NAD_G3PDH"/>
    <property type="match status" value="1"/>
</dbReference>
<keyword evidence="6 8" id="KW-0594">Phospholipid biosynthesis</keyword>
<dbReference type="PIRSF" id="PIRSF000114">
    <property type="entry name" value="Glycerol-3-P_dh"/>
    <property type="match status" value="1"/>
</dbReference>
<feature type="binding site" evidence="8">
    <location>
        <position position="256"/>
    </location>
    <ligand>
        <name>NADPH</name>
        <dbReference type="ChEBI" id="CHEBI:57783"/>
    </ligand>
</feature>
<feature type="active site" description="Proton acceptor" evidence="8">
    <location>
        <position position="192"/>
    </location>
</feature>
<feature type="binding site" evidence="8">
    <location>
        <position position="141"/>
    </location>
    <ligand>
        <name>NADPH</name>
        <dbReference type="ChEBI" id="CHEBI:57783"/>
    </ligand>
</feature>
<evidence type="ECO:0000256" key="2">
    <source>
        <dbReference type="ARBA" id="ARBA00022516"/>
    </source>
</evidence>
<dbReference type="PANTHER" id="PTHR11728:SF1">
    <property type="entry name" value="GLYCEROL-3-PHOSPHATE DEHYDROGENASE [NAD(+)] 2, CHLOROPLASTIC"/>
    <property type="match status" value="1"/>
</dbReference>
<dbReference type="SUPFAM" id="SSF51735">
    <property type="entry name" value="NAD(P)-binding Rossmann-fold domains"/>
    <property type="match status" value="1"/>
</dbReference>
<comment type="function">
    <text evidence="8">Catalyzes the reduction of the glycolytic intermediate dihydroxyacetone phosphate (DHAP) to sn-glycerol 3-phosphate (G3P), the key precursor for phospholipid synthesis.</text>
</comment>
<keyword evidence="8" id="KW-0521">NADP</keyword>
<evidence type="ECO:0000256" key="7">
    <source>
        <dbReference type="ARBA" id="ARBA00023264"/>
    </source>
</evidence>
<feature type="binding site" evidence="8">
    <location>
        <position position="255"/>
    </location>
    <ligand>
        <name>sn-glycerol 3-phosphate</name>
        <dbReference type="ChEBI" id="CHEBI:57597"/>
    </ligand>
</feature>
<dbReference type="HAMAP" id="MF_00394">
    <property type="entry name" value="NAD_Glyc3P_dehydrog"/>
    <property type="match status" value="1"/>
</dbReference>
<comment type="catalytic activity">
    <reaction evidence="8 10">
        <text>sn-glycerol 3-phosphate + NADP(+) = dihydroxyacetone phosphate + NADPH + H(+)</text>
        <dbReference type="Rhea" id="RHEA:11096"/>
        <dbReference type="ChEBI" id="CHEBI:15378"/>
        <dbReference type="ChEBI" id="CHEBI:57597"/>
        <dbReference type="ChEBI" id="CHEBI:57642"/>
        <dbReference type="ChEBI" id="CHEBI:57783"/>
        <dbReference type="ChEBI" id="CHEBI:58349"/>
        <dbReference type="EC" id="1.1.1.94"/>
    </reaction>
</comment>
<feature type="binding site" evidence="8">
    <location>
        <position position="282"/>
    </location>
    <ligand>
        <name>NADPH</name>
        <dbReference type="ChEBI" id="CHEBI:57783"/>
    </ligand>
</feature>
<evidence type="ECO:0000259" key="12">
    <source>
        <dbReference type="Pfam" id="PF07479"/>
    </source>
</evidence>
<evidence type="ECO:0000259" key="11">
    <source>
        <dbReference type="Pfam" id="PF01210"/>
    </source>
</evidence>
<feature type="binding site" evidence="8">
    <location>
        <position position="108"/>
    </location>
    <ligand>
        <name>NADPH</name>
        <dbReference type="ChEBI" id="CHEBI:57783"/>
    </ligand>
</feature>
<evidence type="ECO:0000256" key="6">
    <source>
        <dbReference type="ARBA" id="ARBA00023209"/>
    </source>
</evidence>
<dbReference type="GO" id="GO:0047952">
    <property type="term" value="F:glycerol-3-phosphate dehydrogenase [NAD(P)+] activity"/>
    <property type="evidence" value="ECO:0007669"/>
    <property type="project" value="UniProtKB-EC"/>
</dbReference>
<evidence type="ECO:0000313" key="13">
    <source>
        <dbReference type="EMBL" id="EFL44724.1"/>
    </source>
</evidence>
<feature type="binding site" evidence="8">
    <location>
        <position position="256"/>
    </location>
    <ligand>
        <name>sn-glycerol 3-phosphate</name>
        <dbReference type="ChEBI" id="CHEBI:57597"/>
    </ligand>
</feature>
<comment type="catalytic activity">
    <reaction evidence="8">
        <text>sn-glycerol 3-phosphate + NAD(+) = dihydroxyacetone phosphate + NADH + H(+)</text>
        <dbReference type="Rhea" id="RHEA:11092"/>
        <dbReference type="ChEBI" id="CHEBI:15378"/>
        <dbReference type="ChEBI" id="CHEBI:57540"/>
        <dbReference type="ChEBI" id="CHEBI:57597"/>
        <dbReference type="ChEBI" id="CHEBI:57642"/>
        <dbReference type="ChEBI" id="CHEBI:57945"/>
        <dbReference type="EC" id="1.1.1.94"/>
    </reaction>
</comment>